<keyword evidence="1" id="KW-0812">Transmembrane</keyword>
<keyword evidence="1" id="KW-0472">Membrane</keyword>
<dbReference type="InterPro" id="IPR021202">
    <property type="entry name" value="Rv3654c-like"/>
</dbReference>
<evidence type="ECO:0000259" key="2">
    <source>
        <dbReference type="Pfam" id="PF13400"/>
    </source>
</evidence>
<dbReference type="Pfam" id="PF13400">
    <property type="entry name" value="Tad"/>
    <property type="match status" value="1"/>
</dbReference>
<evidence type="ECO:0000313" key="3">
    <source>
        <dbReference type="EMBL" id="QNV40929.1"/>
    </source>
</evidence>
<dbReference type="EMBL" id="CP061538">
    <property type="protein sequence ID" value="QNV40929.1"/>
    <property type="molecule type" value="Genomic_DNA"/>
</dbReference>
<dbReference type="KEGG" id="rama:IDM48_02520"/>
<organism evidence="3 4">
    <name type="scientific">Rothia amarae</name>
    <dbReference type="NCBI Taxonomy" id="169480"/>
    <lineage>
        <taxon>Bacteria</taxon>
        <taxon>Bacillati</taxon>
        <taxon>Actinomycetota</taxon>
        <taxon>Actinomycetes</taxon>
        <taxon>Micrococcales</taxon>
        <taxon>Micrococcaceae</taxon>
        <taxon>Rothia</taxon>
    </lineage>
</organism>
<dbReference type="InterPro" id="IPR028087">
    <property type="entry name" value="Tad_N"/>
</dbReference>
<name>A0A7H2BMN3_9MICC</name>
<gene>
    <name evidence="3" type="ORF">IDM48_02520</name>
</gene>
<accession>A0A7H2BMN3</accession>
<keyword evidence="4" id="KW-1185">Reference proteome</keyword>
<protein>
    <submittedName>
        <fullName evidence="3">Flp pilus-assembly TadE/G-like family protein</fullName>
    </submittedName>
</protein>
<evidence type="ECO:0000313" key="4">
    <source>
        <dbReference type="Proteomes" id="UP000516421"/>
    </source>
</evidence>
<feature type="domain" description="Putative Flp pilus-assembly TadG-like N-terminal" evidence="2">
    <location>
        <begin position="14"/>
        <end position="60"/>
    </location>
</feature>
<keyword evidence="1" id="KW-1133">Transmembrane helix</keyword>
<reference evidence="3 4" key="1">
    <citation type="submission" date="2020-09" db="EMBL/GenBank/DDBJ databases">
        <title>Investigation of environmental microbe.</title>
        <authorList>
            <person name="Ou Y."/>
            <person name="Kang Q."/>
        </authorList>
    </citation>
    <scope>NUCLEOTIDE SEQUENCE [LARGE SCALE GENOMIC DNA]</scope>
    <source>
        <strain evidence="3 4">KJZ-9</strain>
    </source>
</reference>
<dbReference type="NCBIfam" id="TIGR03816">
    <property type="entry name" value="tadE_like_DECH"/>
    <property type="match status" value="1"/>
</dbReference>
<feature type="transmembrane region" description="Helical" evidence="1">
    <location>
        <begin position="20"/>
        <end position="41"/>
    </location>
</feature>
<evidence type="ECO:0000256" key="1">
    <source>
        <dbReference type="SAM" id="Phobius"/>
    </source>
</evidence>
<proteinExistence type="predicted"/>
<sequence>MTSPSREHDSSERGSGTVLALGLVFVLLIFFVVIAGVITAISAQHKAMAAADLSALAAADTARGLREGEPCTVAAEIARVNHAELKGCAQPEGYSGIVDVRTTVPIGGPFTWLGLAEGLSRAGPPE</sequence>
<dbReference type="Proteomes" id="UP000516421">
    <property type="component" value="Chromosome"/>
</dbReference>
<dbReference type="AlphaFoldDB" id="A0A7H2BMN3"/>